<evidence type="ECO:0000313" key="3">
    <source>
        <dbReference type="EMBL" id="SHJ94886.1"/>
    </source>
</evidence>
<dbReference type="AlphaFoldDB" id="A0A1M6NGX6"/>
<reference evidence="3 4" key="1">
    <citation type="submission" date="2016-11" db="EMBL/GenBank/DDBJ databases">
        <authorList>
            <person name="Jaros S."/>
            <person name="Januszkiewicz K."/>
            <person name="Wedrychowicz H."/>
        </authorList>
    </citation>
    <scope>NUCLEOTIDE SEQUENCE [LARGE SCALE GENOMIC DNA]</scope>
    <source>
        <strain evidence="3 4">GAS499</strain>
    </source>
</reference>
<dbReference type="SUPFAM" id="SSF143120">
    <property type="entry name" value="YefM-like"/>
    <property type="match status" value="1"/>
</dbReference>
<dbReference type="EMBL" id="LT670844">
    <property type="protein sequence ID" value="SHJ94886.1"/>
    <property type="molecule type" value="Genomic_DNA"/>
</dbReference>
<dbReference type="PANTHER" id="PTHR33713:SF6">
    <property type="entry name" value="ANTITOXIN YEFM"/>
    <property type="match status" value="1"/>
</dbReference>
<dbReference type="OrthoDB" id="9802003at2"/>
<gene>
    <name evidence="3" type="ORF">SAMN05444159_1991</name>
</gene>
<proteinExistence type="inferred from homology"/>
<dbReference type="PANTHER" id="PTHR33713">
    <property type="entry name" value="ANTITOXIN YAFN-RELATED"/>
    <property type="match status" value="1"/>
</dbReference>
<comment type="similarity">
    <text evidence="1 2">Belongs to the phD/YefM antitoxin family.</text>
</comment>
<dbReference type="Proteomes" id="UP000189935">
    <property type="component" value="Chromosome I"/>
</dbReference>
<comment type="function">
    <text evidence="2">Antitoxin component of a type II toxin-antitoxin (TA) system.</text>
</comment>
<evidence type="ECO:0000256" key="2">
    <source>
        <dbReference type="RuleBase" id="RU362080"/>
    </source>
</evidence>
<sequence>MAHVSYTQLRSSLSSYMDEVCDSRTPLFVTRQNGRSVVLMSAEDYEGLMETVHLLKSPANAVRLLRSINDAGSGQADSH</sequence>
<dbReference type="Gene3D" id="3.40.1620.10">
    <property type="entry name" value="YefM-like domain"/>
    <property type="match status" value="1"/>
</dbReference>
<dbReference type="InterPro" id="IPR006442">
    <property type="entry name" value="Antitoxin_Phd/YefM"/>
</dbReference>
<dbReference type="Pfam" id="PF02604">
    <property type="entry name" value="PhdYeFM_antitox"/>
    <property type="match status" value="1"/>
</dbReference>
<dbReference type="InterPro" id="IPR051405">
    <property type="entry name" value="phD/YefM_antitoxin"/>
</dbReference>
<organism evidence="3 4">
    <name type="scientific">Bradyrhizobium lablabi</name>
    <dbReference type="NCBI Taxonomy" id="722472"/>
    <lineage>
        <taxon>Bacteria</taxon>
        <taxon>Pseudomonadati</taxon>
        <taxon>Pseudomonadota</taxon>
        <taxon>Alphaproteobacteria</taxon>
        <taxon>Hyphomicrobiales</taxon>
        <taxon>Nitrobacteraceae</taxon>
        <taxon>Bradyrhizobium</taxon>
    </lineage>
</organism>
<protein>
    <recommendedName>
        <fullName evidence="2">Antitoxin</fullName>
    </recommendedName>
</protein>
<dbReference type="NCBIfam" id="TIGR01552">
    <property type="entry name" value="phd_fam"/>
    <property type="match status" value="1"/>
</dbReference>
<evidence type="ECO:0000313" key="4">
    <source>
        <dbReference type="Proteomes" id="UP000189935"/>
    </source>
</evidence>
<dbReference type="Gene3D" id="6.10.250.330">
    <property type="match status" value="1"/>
</dbReference>
<accession>A0A1M6NGX6</accession>
<dbReference type="InterPro" id="IPR036165">
    <property type="entry name" value="YefM-like_sf"/>
</dbReference>
<name>A0A1M6NGX6_9BRAD</name>
<evidence type="ECO:0000256" key="1">
    <source>
        <dbReference type="ARBA" id="ARBA00009981"/>
    </source>
</evidence>